<accession>A0ABQ5NAB4</accession>
<evidence type="ECO:0000256" key="2">
    <source>
        <dbReference type="ARBA" id="ARBA00022691"/>
    </source>
</evidence>
<dbReference type="SMART" id="SM00729">
    <property type="entry name" value="Elp3"/>
    <property type="match status" value="1"/>
</dbReference>
<gene>
    <name evidence="8" type="ORF">bsdE14_35510</name>
</gene>
<dbReference type="SUPFAM" id="SSF52242">
    <property type="entry name" value="Cobalamin (vitamin B12)-binding domain"/>
    <property type="match status" value="1"/>
</dbReference>
<reference evidence="8 9" key="1">
    <citation type="journal article" date="2024" name="Int. J. Syst. Evol. Microbiol.">
        <title>Clostridium omnivorum sp. nov., isolated from anoxic soil under the treatment of reductive soil disinfestation.</title>
        <authorList>
            <person name="Ueki A."/>
            <person name="Tonouchi A."/>
            <person name="Kaku N."/>
            <person name="Honma S."/>
            <person name="Ueki K."/>
        </authorList>
    </citation>
    <scope>NUCLEOTIDE SEQUENCE [LARGE SCALE GENOMIC DNA]</scope>
    <source>
        <strain evidence="8 9">E14</strain>
    </source>
</reference>
<evidence type="ECO:0000313" key="9">
    <source>
        <dbReference type="Proteomes" id="UP001208567"/>
    </source>
</evidence>
<dbReference type="Gene3D" id="3.40.50.280">
    <property type="entry name" value="Cobalamin-binding domain"/>
    <property type="match status" value="1"/>
</dbReference>
<dbReference type="PROSITE" id="PS51918">
    <property type="entry name" value="RADICAL_SAM"/>
    <property type="match status" value="1"/>
</dbReference>
<dbReference type="RefSeq" id="WP_264851450.1">
    <property type="nucleotide sequence ID" value="NZ_BRXR01000001.1"/>
</dbReference>
<dbReference type="PANTHER" id="PTHR43409:SF16">
    <property type="entry name" value="SLR0320 PROTEIN"/>
    <property type="match status" value="1"/>
</dbReference>
<dbReference type="PROSITE" id="PS51332">
    <property type="entry name" value="B12_BINDING"/>
    <property type="match status" value="1"/>
</dbReference>
<evidence type="ECO:0000259" key="6">
    <source>
        <dbReference type="PROSITE" id="PS51332"/>
    </source>
</evidence>
<dbReference type="Pfam" id="PF13311">
    <property type="entry name" value="DUF4080"/>
    <property type="match status" value="1"/>
</dbReference>
<evidence type="ECO:0000313" key="8">
    <source>
        <dbReference type="EMBL" id="GLC32141.1"/>
    </source>
</evidence>
<dbReference type="Proteomes" id="UP001208567">
    <property type="component" value="Unassembled WGS sequence"/>
</dbReference>
<dbReference type="SUPFAM" id="SSF102114">
    <property type="entry name" value="Radical SAM enzymes"/>
    <property type="match status" value="1"/>
</dbReference>
<proteinExistence type="predicted"/>
<sequence>MKVLLTAVNSKFIHSNLAVRYLKEYTKDLNYECKIREFTINDRIERVLEEIIFEKPDIVAFSCYIWNHQFIDMLSQLIKRVDNNIEILYGGPEVSYDCEQFLKNSYGEYLIEGEGEETYREFIKMKLDENEIAPIKGLYIKDNDKVYYGGRRCDIDMNRLAFPYTSDDDLVNKIVYYEASRGCPFKCKYCLSSTMHGVRFLDIERVKKELKFLMDKKVRLVKFVDRTFNCNPKFSCEIWNFIIAEDTETTFHFEVSADILKDEEIKVLSRAPKGRIQLEVGVQTTNNQVLLNIDRYVEFEEIKQRVNAIKAIGTVKQHLDLIAGLPGEDFNSFKNSFNDVYSLEPEEVQLGFLKLLKGSKMRDEAEKWGMSYSPFSPYEILKTSDISFEELIKLKRVEEMVDKYYNSQKFGTILKYFLDKFPTAFDFYFSLGEFFHKKGYFNRSIASYEYYRVFLEFNKENREVEDYSLYEIVKYDYLRFNKKKWLPEFLPRYIDKSVENTIKEMVKGNELYMVNKKYHVELFKLDINAFIKKSTINYGSNFYFIFEENMPNNIIDITEKLK</sequence>
<dbReference type="InterPro" id="IPR006638">
    <property type="entry name" value="Elp3/MiaA/NifB-like_rSAM"/>
</dbReference>
<comment type="caution">
    <text evidence="8">The sequence shown here is derived from an EMBL/GenBank/DDBJ whole genome shotgun (WGS) entry which is preliminary data.</text>
</comment>
<dbReference type="SFLD" id="SFLDS00029">
    <property type="entry name" value="Radical_SAM"/>
    <property type="match status" value="1"/>
</dbReference>
<dbReference type="InterPro" id="IPR007197">
    <property type="entry name" value="rSAM"/>
</dbReference>
<dbReference type="SFLD" id="SFLDG01082">
    <property type="entry name" value="B12-binding_domain_containing"/>
    <property type="match status" value="1"/>
</dbReference>
<keyword evidence="3" id="KW-0479">Metal-binding</keyword>
<keyword evidence="9" id="KW-1185">Reference proteome</keyword>
<dbReference type="InterPro" id="IPR025288">
    <property type="entry name" value="DUF4080"/>
</dbReference>
<dbReference type="InterPro" id="IPR036724">
    <property type="entry name" value="Cobalamin-bd_sf"/>
</dbReference>
<evidence type="ECO:0000256" key="3">
    <source>
        <dbReference type="ARBA" id="ARBA00022723"/>
    </source>
</evidence>
<dbReference type="EMBL" id="BRXR01000001">
    <property type="protein sequence ID" value="GLC32141.1"/>
    <property type="molecule type" value="Genomic_DNA"/>
</dbReference>
<comment type="cofactor">
    <cofactor evidence="1">
        <name>[4Fe-4S] cluster</name>
        <dbReference type="ChEBI" id="CHEBI:49883"/>
    </cofactor>
</comment>
<evidence type="ECO:0000256" key="1">
    <source>
        <dbReference type="ARBA" id="ARBA00001966"/>
    </source>
</evidence>
<feature type="domain" description="Radical SAM core" evidence="7">
    <location>
        <begin position="169"/>
        <end position="398"/>
    </location>
</feature>
<dbReference type="CDD" id="cd01335">
    <property type="entry name" value="Radical_SAM"/>
    <property type="match status" value="1"/>
</dbReference>
<organism evidence="8 9">
    <name type="scientific">Clostridium omnivorum</name>
    <dbReference type="NCBI Taxonomy" id="1604902"/>
    <lineage>
        <taxon>Bacteria</taxon>
        <taxon>Bacillati</taxon>
        <taxon>Bacillota</taxon>
        <taxon>Clostridia</taxon>
        <taxon>Eubacteriales</taxon>
        <taxon>Clostridiaceae</taxon>
        <taxon>Clostridium</taxon>
    </lineage>
</organism>
<dbReference type="InterPro" id="IPR006158">
    <property type="entry name" value="Cobalamin-bd"/>
</dbReference>
<keyword evidence="2" id="KW-0949">S-adenosyl-L-methionine</keyword>
<name>A0ABQ5NAB4_9CLOT</name>
<keyword evidence="4" id="KW-0408">Iron</keyword>
<keyword evidence="5" id="KW-0411">Iron-sulfur</keyword>
<dbReference type="InterPro" id="IPR023404">
    <property type="entry name" value="rSAM_horseshoe"/>
</dbReference>
<dbReference type="Pfam" id="PF04055">
    <property type="entry name" value="Radical_SAM"/>
    <property type="match status" value="1"/>
</dbReference>
<dbReference type="Gene3D" id="3.80.30.20">
    <property type="entry name" value="tm_1862 like domain"/>
    <property type="match status" value="1"/>
</dbReference>
<evidence type="ECO:0000259" key="7">
    <source>
        <dbReference type="PROSITE" id="PS51918"/>
    </source>
</evidence>
<dbReference type="InterPro" id="IPR058240">
    <property type="entry name" value="rSAM_sf"/>
</dbReference>
<dbReference type="PANTHER" id="PTHR43409">
    <property type="entry name" value="ANAEROBIC MAGNESIUM-PROTOPORPHYRIN IX MONOMETHYL ESTER CYCLASE-RELATED"/>
    <property type="match status" value="1"/>
</dbReference>
<protein>
    <submittedName>
        <fullName evidence="8">B12-binding domain-containing radical SAM protein</fullName>
    </submittedName>
</protein>
<dbReference type="InterPro" id="IPR051198">
    <property type="entry name" value="BchE-like"/>
</dbReference>
<dbReference type="Pfam" id="PF02310">
    <property type="entry name" value="B12-binding"/>
    <property type="match status" value="1"/>
</dbReference>
<dbReference type="CDD" id="cd02068">
    <property type="entry name" value="radical_SAM_B12_BD"/>
    <property type="match status" value="1"/>
</dbReference>
<evidence type="ECO:0000256" key="4">
    <source>
        <dbReference type="ARBA" id="ARBA00023004"/>
    </source>
</evidence>
<feature type="domain" description="B12-binding" evidence="6">
    <location>
        <begin position="1"/>
        <end position="133"/>
    </location>
</feature>
<evidence type="ECO:0000256" key="5">
    <source>
        <dbReference type="ARBA" id="ARBA00023014"/>
    </source>
</evidence>